<accession>A0A3P7YW71</accession>
<dbReference type="Proteomes" id="UP000050761">
    <property type="component" value="Unassembled WGS sequence"/>
</dbReference>
<gene>
    <name evidence="2" type="ORF">HPBE_LOCUS12350</name>
</gene>
<dbReference type="EMBL" id="UZAH01027463">
    <property type="protein sequence ID" value="VDO91791.1"/>
    <property type="molecule type" value="Genomic_DNA"/>
</dbReference>
<evidence type="ECO:0000256" key="1">
    <source>
        <dbReference type="SAM" id="MobiDB-lite"/>
    </source>
</evidence>
<accession>A0A183FVJ6</accession>
<proteinExistence type="predicted"/>
<evidence type="ECO:0000313" key="4">
    <source>
        <dbReference type="WBParaSite" id="HPBE_0001234901-mRNA-1"/>
    </source>
</evidence>
<reference evidence="2 3" key="1">
    <citation type="submission" date="2018-11" db="EMBL/GenBank/DDBJ databases">
        <authorList>
            <consortium name="Pathogen Informatics"/>
        </authorList>
    </citation>
    <scope>NUCLEOTIDE SEQUENCE [LARGE SCALE GENOMIC DNA]</scope>
</reference>
<name>A0A183FVJ6_HELPZ</name>
<reference evidence="4" key="2">
    <citation type="submission" date="2019-09" db="UniProtKB">
        <authorList>
            <consortium name="WormBaseParasite"/>
        </authorList>
    </citation>
    <scope>IDENTIFICATION</scope>
</reference>
<feature type="region of interest" description="Disordered" evidence="1">
    <location>
        <begin position="1"/>
        <end position="116"/>
    </location>
</feature>
<evidence type="ECO:0000313" key="2">
    <source>
        <dbReference type="EMBL" id="VDO91791.1"/>
    </source>
</evidence>
<sequence>MQQRDDAGVQLTTVGVSGDGQNEKRVIDCGGVRPSQCAATNRDGSSPFEDTKSRDERCPPGEAQAQVKGAKRSSDEVRASEKVSSDIEKTLHFAMLEEKGREQGEGKGEPDDDGWI</sequence>
<dbReference type="AlphaFoldDB" id="A0A183FVJ6"/>
<feature type="compositionally biased region" description="Basic and acidic residues" evidence="1">
    <location>
        <begin position="49"/>
        <end position="59"/>
    </location>
</feature>
<keyword evidence="3" id="KW-1185">Reference proteome</keyword>
<dbReference type="WBParaSite" id="HPBE_0001234901-mRNA-1">
    <property type="protein sequence ID" value="HPBE_0001234901-mRNA-1"/>
    <property type="gene ID" value="HPBE_0001234901"/>
</dbReference>
<protein>
    <submittedName>
        <fullName evidence="2 4">Uncharacterized protein</fullName>
    </submittedName>
</protein>
<organism evidence="3 4">
    <name type="scientific">Heligmosomoides polygyrus</name>
    <name type="common">Parasitic roundworm</name>
    <dbReference type="NCBI Taxonomy" id="6339"/>
    <lineage>
        <taxon>Eukaryota</taxon>
        <taxon>Metazoa</taxon>
        <taxon>Ecdysozoa</taxon>
        <taxon>Nematoda</taxon>
        <taxon>Chromadorea</taxon>
        <taxon>Rhabditida</taxon>
        <taxon>Rhabditina</taxon>
        <taxon>Rhabditomorpha</taxon>
        <taxon>Strongyloidea</taxon>
        <taxon>Heligmosomidae</taxon>
        <taxon>Heligmosomoides</taxon>
    </lineage>
</organism>
<feature type="compositionally biased region" description="Basic and acidic residues" evidence="1">
    <location>
        <begin position="72"/>
        <end position="109"/>
    </location>
</feature>
<evidence type="ECO:0000313" key="3">
    <source>
        <dbReference type="Proteomes" id="UP000050761"/>
    </source>
</evidence>